<keyword evidence="9" id="KW-1185">Reference proteome</keyword>
<evidence type="ECO:0000313" key="8">
    <source>
        <dbReference type="EMBL" id="CAI9763413.1"/>
    </source>
</evidence>
<evidence type="ECO:0000256" key="6">
    <source>
        <dbReference type="PIRSR" id="PIRSR600760-2"/>
    </source>
</evidence>
<evidence type="ECO:0000256" key="3">
    <source>
        <dbReference type="ARBA" id="ARBA00022723"/>
    </source>
</evidence>
<dbReference type="PANTHER" id="PTHR43200">
    <property type="entry name" value="PHOSPHATASE"/>
    <property type="match status" value="1"/>
</dbReference>
<dbReference type="Gene3D" id="3.30.540.10">
    <property type="entry name" value="Fructose-1,6-Bisphosphatase, subunit A, domain 1"/>
    <property type="match status" value="1"/>
</dbReference>
<evidence type="ECO:0000256" key="5">
    <source>
        <dbReference type="ARBA" id="ARBA00022842"/>
    </source>
</evidence>
<accession>A0AAD1Z6U5</accession>
<evidence type="ECO:0000313" key="9">
    <source>
        <dbReference type="Proteomes" id="UP000834106"/>
    </source>
</evidence>
<evidence type="ECO:0008006" key="10">
    <source>
        <dbReference type="Google" id="ProtNLM"/>
    </source>
</evidence>
<comment type="cofactor">
    <cofactor evidence="1 6">
        <name>Mg(2+)</name>
        <dbReference type="ChEBI" id="CHEBI:18420"/>
    </cofactor>
</comment>
<dbReference type="Proteomes" id="UP000834106">
    <property type="component" value="Chromosome 6"/>
</dbReference>
<dbReference type="GO" id="GO:0000103">
    <property type="term" value="P:sulfate assimilation"/>
    <property type="evidence" value="ECO:0007669"/>
    <property type="project" value="TreeGrafter"/>
</dbReference>
<sequence length="141" mass="15488">MSYDKQLAAAKKAAFLAASLCQMVQNALLQSDVQSKSDKSPVTVADYGSQALVSFILEKEFPSMPFSLVAEEDSEDLRREENRETLVRIKELVNDTLARNGMNHISPLSEEDVLDAIDRGKSEGGPHGQHWVLDPIDGTKG</sequence>
<keyword evidence="3 6" id="KW-0479">Metal-binding</keyword>
<dbReference type="PANTHER" id="PTHR43200:SF6">
    <property type="entry name" value="3'(2'),5'-BISPHOSPHATE NUCLEOTIDASE"/>
    <property type="match status" value="1"/>
</dbReference>
<feature type="binding site" evidence="6">
    <location>
        <position position="136"/>
    </location>
    <ligand>
        <name>Mg(2+)</name>
        <dbReference type="ChEBI" id="CHEBI:18420"/>
        <label>1</label>
        <note>catalytic</note>
    </ligand>
</feature>
<dbReference type="GO" id="GO:0046872">
    <property type="term" value="F:metal ion binding"/>
    <property type="evidence" value="ECO:0007669"/>
    <property type="project" value="UniProtKB-KW"/>
</dbReference>
<dbReference type="InterPro" id="IPR000760">
    <property type="entry name" value="Inositol_monophosphatase-like"/>
</dbReference>
<comment type="similarity">
    <text evidence="2">Belongs to the inositol monophosphatase superfamily.</text>
</comment>
<feature type="binding site" evidence="6">
    <location>
        <position position="71"/>
    </location>
    <ligand>
        <name>Mg(2+)</name>
        <dbReference type="ChEBI" id="CHEBI:18420"/>
        <label>1</label>
        <note>catalytic</note>
    </ligand>
</feature>
<organism evidence="8 9">
    <name type="scientific">Fraxinus pennsylvanica</name>
    <dbReference type="NCBI Taxonomy" id="56036"/>
    <lineage>
        <taxon>Eukaryota</taxon>
        <taxon>Viridiplantae</taxon>
        <taxon>Streptophyta</taxon>
        <taxon>Embryophyta</taxon>
        <taxon>Tracheophyta</taxon>
        <taxon>Spermatophyta</taxon>
        <taxon>Magnoliopsida</taxon>
        <taxon>eudicotyledons</taxon>
        <taxon>Gunneridae</taxon>
        <taxon>Pentapetalae</taxon>
        <taxon>asterids</taxon>
        <taxon>lamiids</taxon>
        <taxon>Lamiales</taxon>
        <taxon>Oleaceae</taxon>
        <taxon>Oleeae</taxon>
        <taxon>Fraxinus</taxon>
    </lineage>
</organism>
<dbReference type="SUPFAM" id="SSF56655">
    <property type="entry name" value="Carbohydrate phosphatase"/>
    <property type="match status" value="1"/>
</dbReference>
<protein>
    <recommendedName>
        <fullName evidence="10">3'(2'),5'-bisphosphate nucleotidase</fullName>
    </recommendedName>
</protein>
<evidence type="ECO:0000256" key="7">
    <source>
        <dbReference type="SAM" id="MobiDB-lite"/>
    </source>
</evidence>
<evidence type="ECO:0000256" key="2">
    <source>
        <dbReference type="ARBA" id="ARBA00009759"/>
    </source>
</evidence>
<dbReference type="GO" id="GO:0008441">
    <property type="term" value="F:3'(2'),5'-bisphosphate nucleotidase activity"/>
    <property type="evidence" value="ECO:0007669"/>
    <property type="project" value="TreeGrafter"/>
</dbReference>
<evidence type="ECO:0000256" key="4">
    <source>
        <dbReference type="ARBA" id="ARBA00022801"/>
    </source>
</evidence>
<dbReference type="InterPro" id="IPR051090">
    <property type="entry name" value="Inositol_monoP_superfamily"/>
</dbReference>
<name>A0AAD1Z6U5_9LAMI</name>
<feature type="region of interest" description="Disordered" evidence="7">
    <location>
        <begin position="101"/>
        <end position="141"/>
    </location>
</feature>
<dbReference type="EMBL" id="OU503041">
    <property type="protein sequence ID" value="CAI9763413.1"/>
    <property type="molecule type" value="Genomic_DNA"/>
</dbReference>
<dbReference type="Pfam" id="PF00459">
    <property type="entry name" value="Inositol_P"/>
    <property type="match status" value="1"/>
</dbReference>
<reference evidence="8" key="1">
    <citation type="submission" date="2023-05" db="EMBL/GenBank/DDBJ databases">
        <authorList>
            <person name="Huff M."/>
        </authorList>
    </citation>
    <scope>NUCLEOTIDE SEQUENCE</scope>
</reference>
<keyword evidence="5 6" id="KW-0460">Magnesium</keyword>
<proteinExistence type="inferred from homology"/>
<keyword evidence="4" id="KW-0378">Hydrolase</keyword>
<gene>
    <name evidence="8" type="ORF">FPE_LOCUS10843</name>
</gene>
<feature type="binding site" evidence="6">
    <location>
        <position position="134"/>
    </location>
    <ligand>
        <name>Mg(2+)</name>
        <dbReference type="ChEBI" id="CHEBI:18420"/>
        <label>1</label>
        <note>catalytic</note>
    </ligand>
</feature>
<evidence type="ECO:0000256" key="1">
    <source>
        <dbReference type="ARBA" id="ARBA00001946"/>
    </source>
</evidence>
<feature type="binding site" evidence="6">
    <location>
        <position position="137"/>
    </location>
    <ligand>
        <name>Mg(2+)</name>
        <dbReference type="ChEBI" id="CHEBI:18420"/>
        <label>1</label>
        <note>catalytic</note>
    </ligand>
</feature>
<dbReference type="AlphaFoldDB" id="A0AAD1Z6U5"/>